<dbReference type="Gene3D" id="3.40.50.10490">
    <property type="entry name" value="Glucose-6-phosphate isomerase like protein, domain 1"/>
    <property type="match status" value="1"/>
</dbReference>
<name>A0AB33VCG0_RALSU</name>
<keyword evidence="4" id="KW-0804">Transcription</keyword>
<dbReference type="PROSITE" id="PS51464">
    <property type="entry name" value="SIS"/>
    <property type="match status" value="1"/>
</dbReference>
<organism evidence="7 8">
    <name type="scientific">Ralstonia solanacearum (strain UW551)</name>
    <dbReference type="NCBI Taxonomy" id="342110"/>
    <lineage>
        <taxon>Bacteria</taxon>
        <taxon>Pseudomonadati</taxon>
        <taxon>Pseudomonadota</taxon>
        <taxon>Betaproteobacteria</taxon>
        <taxon>Burkholderiales</taxon>
        <taxon>Burkholderiaceae</taxon>
        <taxon>Ralstonia</taxon>
        <taxon>Ralstonia solanacearum species complex</taxon>
    </lineage>
</organism>
<keyword evidence="3" id="KW-0324">Glycolysis</keyword>
<evidence type="ECO:0000256" key="2">
    <source>
        <dbReference type="ARBA" id="ARBA00023125"/>
    </source>
</evidence>
<reference evidence="7 8" key="1">
    <citation type="journal article" date="2006" name="Mol. Plant Microbe Interact.">
        <title>Identification of open reading frames unique to a select agent: Ralstonia solanacearum race 3 biovar 2.</title>
        <authorList>
            <person name="Gabriel D.W."/>
            <person name="Allen C."/>
            <person name="Schell M."/>
            <person name="Denny T.P."/>
            <person name="Greenberg J.T."/>
            <person name="Duan Y.P."/>
            <person name="Flores-Cruz Z."/>
            <person name="Huang Q."/>
            <person name="Clifford J.M."/>
            <person name="Presting G."/>
            <person name="Gonzalez E.T."/>
            <person name="Reddy J."/>
            <person name="Elphinstone J."/>
            <person name="Swanson J."/>
            <person name="Yao J."/>
            <person name="Mulholland V."/>
            <person name="Liu L."/>
            <person name="Farmerie W."/>
            <person name="Patnaikuni M."/>
            <person name="Balogh B."/>
            <person name="Norman D."/>
            <person name="Alvarez A."/>
            <person name="Castillo J.A."/>
            <person name="Jones J."/>
            <person name="Saddler G."/>
            <person name="Walunas T."/>
            <person name="Zhukov A."/>
            <person name="Mikhailova N."/>
        </authorList>
    </citation>
    <scope>NUCLEOTIDE SEQUENCE [LARGE SCALE GENOMIC DNA]</scope>
    <source>
        <strain evidence="7 8">UW551</strain>
    </source>
</reference>
<dbReference type="InterPro" id="IPR000281">
    <property type="entry name" value="HTH_RpiR"/>
</dbReference>
<dbReference type="GO" id="GO:0003700">
    <property type="term" value="F:DNA-binding transcription factor activity"/>
    <property type="evidence" value="ECO:0007669"/>
    <property type="project" value="InterPro"/>
</dbReference>
<proteinExistence type="predicted"/>
<protein>
    <submittedName>
        <fullName evidence="7">Transcriptional regulator, RpiR family</fullName>
    </submittedName>
</protein>
<gene>
    <name evidence="7" type="ORF">RRSL_01352</name>
</gene>
<keyword evidence="2" id="KW-0238">DNA-binding</keyword>
<dbReference type="EMBL" id="AAKL01000046">
    <property type="protein sequence ID" value="EAP71690.1"/>
    <property type="molecule type" value="Genomic_DNA"/>
</dbReference>
<comment type="caution">
    <text evidence="7">The sequence shown here is derived from an EMBL/GenBank/DDBJ whole genome shotgun (WGS) entry which is preliminary data.</text>
</comment>
<dbReference type="GO" id="GO:0003677">
    <property type="term" value="F:DNA binding"/>
    <property type="evidence" value="ECO:0007669"/>
    <property type="project" value="UniProtKB-KW"/>
</dbReference>
<feature type="domain" description="HTH rpiR-type" evidence="5">
    <location>
        <begin position="35"/>
        <end position="111"/>
    </location>
</feature>
<dbReference type="InterPro" id="IPR047640">
    <property type="entry name" value="RpiR-like"/>
</dbReference>
<evidence type="ECO:0000256" key="4">
    <source>
        <dbReference type="ARBA" id="ARBA00023163"/>
    </source>
</evidence>
<evidence type="ECO:0000256" key="1">
    <source>
        <dbReference type="ARBA" id="ARBA00023015"/>
    </source>
</evidence>
<evidence type="ECO:0000313" key="7">
    <source>
        <dbReference type="EMBL" id="EAP71690.1"/>
    </source>
</evidence>
<dbReference type="Pfam" id="PF01418">
    <property type="entry name" value="HTH_6"/>
    <property type="match status" value="1"/>
</dbReference>
<dbReference type="AlphaFoldDB" id="A0AB33VCG0"/>
<dbReference type="InterPro" id="IPR036388">
    <property type="entry name" value="WH-like_DNA-bd_sf"/>
</dbReference>
<sequence>MSCKYIYRRLPRSPVMAKPSSKHPDAPQAAFAADASISERIAATLATLTPAHQRMAEYVLANPFRAATMRIDEFAEAVGMSVATANRFAHALGFDGYPRFRAELVRGFEATLAPVEKLRHELARPASSAEIFAASLNEDIGNLEATRRMLDPAACERAVDAILGAPRIYVVGFGASGYLAGLLRHGLDLYCDTVLSVSQPGGASDAARQLRKIAPDDLLIAIAFPRYAADTITLAKRVRDHGGRVLALTDGPASPLAPLADIALYARTERQFAATSDTATAALIEALCGAVAHRSKHSLESAASLTAFVLPWLHAGQAPRATPAANTEIADTAGAAAATTRRGRKRASAD</sequence>
<dbReference type="InterPro" id="IPR001347">
    <property type="entry name" value="SIS_dom"/>
</dbReference>
<dbReference type="SUPFAM" id="SSF46689">
    <property type="entry name" value="Homeodomain-like"/>
    <property type="match status" value="1"/>
</dbReference>
<dbReference type="Pfam" id="PF01380">
    <property type="entry name" value="SIS"/>
    <property type="match status" value="1"/>
</dbReference>
<dbReference type="Gene3D" id="1.10.10.10">
    <property type="entry name" value="Winged helix-like DNA-binding domain superfamily/Winged helix DNA-binding domain"/>
    <property type="match status" value="1"/>
</dbReference>
<dbReference type="Proteomes" id="UP000005933">
    <property type="component" value="Unassembled WGS sequence"/>
</dbReference>
<dbReference type="PANTHER" id="PTHR30514">
    <property type="entry name" value="GLUCOKINASE"/>
    <property type="match status" value="1"/>
</dbReference>
<dbReference type="CDD" id="cd05013">
    <property type="entry name" value="SIS_RpiR"/>
    <property type="match status" value="1"/>
</dbReference>
<dbReference type="GO" id="GO:0097367">
    <property type="term" value="F:carbohydrate derivative binding"/>
    <property type="evidence" value="ECO:0007669"/>
    <property type="project" value="InterPro"/>
</dbReference>
<dbReference type="PANTHER" id="PTHR30514:SF1">
    <property type="entry name" value="HTH-TYPE TRANSCRIPTIONAL REGULATOR HEXR-RELATED"/>
    <property type="match status" value="1"/>
</dbReference>
<keyword evidence="1" id="KW-0805">Transcription regulation</keyword>
<dbReference type="InterPro" id="IPR009057">
    <property type="entry name" value="Homeodomain-like_sf"/>
</dbReference>
<evidence type="ECO:0000256" key="3">
    <source>
        <dbReference type="ARBA" id="ARBA00023152"/>
    </source>
</evidence>
<dbReference type="InterPro" id="IPR035472">
    <property type="entry name" value="RpiR-like_SIS"/>
</dbReference>
<accession>A0AB33VCG0</accession>
<dbReference type="GO" id="GO:0006096">
    <property type="term" value="P:glycolytic process"/>
    <property type="evidence" value="ECO:0007669"/>
    <property type="project" value="UniProtKB-KW"/>
</dbReference>
<dbReference type="SUPFAM" id="SSF53697">
    <property type="entry name" value="SIS domain"/>
    <property type="match status" value="1"/>
</dbReference>
<evidence type="ECO:0000259" key="5">
    <source>
        <dbReference type="PROSITE" id="PS51071"/>
    </source>
</evidence>
<dbReference type="InterPro" id="IPR046348">
    <property type="entry name" value="SIS_dom_sf"/>
</dbReference>
<evidence type="ECO:0000313" key="8">
    <source>
        <dbReference type="Proteomes" id="UP000005933"/>
    </source>
</evidence>
<dbReference type="PROSITE" id="PS51071">
    <property type="entry name" value="HTH_RPIR"/>
    <property type="match status" value="1"/>
</dbReference>
<feature type="domain" description="SIS" evidence="6">
    <location>
        <begin position="158"/>
        <end position="297"/>
    </location>
</feature>
<evidence type="ECO:0000259" key="6">
    <source>
        <dbReference type="PROSITE" id="PS51464"/>
    </source>
</evidence>